<proteinExistence type="predicted"/>
<dbReference type="Proteomes" id="UP000198804">
    <property type="component" value="Unassembled WGS sequence"/>
</dbReference>
<dbReference type="STRING" id="414703.SAMN04488125_12519"/>
<dbReference type="Gene3D" id="2.30.130.30">
    <property type="entry name" value="Hypothetical protein"/>
    <property type="match status" value="1"/>
</dbReference>
<dbReference type="InterPro" id="IPR015947">
    <property type="entry name" value="PUA-like_sf"/>
</dbReference>
<organism evidence="1 2">
    <name type="scientific">Methylorubrum salsuginis</name>
    <dbReference type="NCBI Taxonomy" id="414703"/>
    <lineage>
        <taxon>Bacteria</taxon>
        <taxon>Pseudomonadati</taxon>
        <taxon>Pseudomonadota</taxon>
        <taxon>Alphaproteobacteria</taxon>
        <taxon>Hyphomicrobiales</taxon>
        <taxon>Methylobacteriaceae</taxon>
        <taxon>Methylorubrum</taxon>
    </lineage>
</organism>
<dbReference type="RefSeq" id="WP_091950880.1">
    <property type="nucleotide sequence ID" value="NZ_FOSV01000025.1"/>
</dbReference>
<dbReference type="EMBL" id="FOSV01000025">
    <property type="protein sequence ID" value="SFL80002.1"/>
    <property type="molecule type" value="Genomic_DNA"/>
</dbReference>
<protein>
    <submittedName>
        <fullName evidence="1">Predicted transcriptional regulator, contains an HTH and PUA-like domains</fullName>
    </submittedName>
</protein>
<accession>A0A1I4KMK5</accession>
<dbReference type="SUPFAM" id="SSF88697">
    <property type="entry name" value="PUA domain-like"/>
    <property type="match status" value="1"/>
</dbReference>
<evidence type="ECO:0000313" key="2">
    <source>
        <dbReference type="Proteomes" id="UP000198804"/>
    </source>
</evidence>
<dbReference type="AlphaFoldDB" id="A0A1I4KMK5"/>
<name>A0A1I4KMK5_9HYPH</name>
<gene>
    <name evidence="1" type="ORF">SAMN04488125_12519</name>
</gene>
<evidence type="ECO:0000313" key="1">
    <source>
        <dbReference type="EMBL" id="SFL80002.1"/>
    </source>
</evidence>
<sequence>MLIYATQPIAAVVGYTQIENVDRLPIVELWNRYGERASITKVDFMRYFDGVDEGCAILLTRPKRYAAPIRLDEMRSTHGLNAPQSYVVLREAHRDLIDHEQG</sequence>
<reference evidence="2" key="1">
    <citation type="submission" date="2016-10" db="EMBL/GenBank/DDBJ databases">
        <authorList>
            <person name="Varghese N."/>
            <person name="Submissions S."/>
        </authorList>
    </citation>
    <scope>NUCLEOTIDE SEQUENCE [LARGE SCALE GENOMIC DNA]</scope>
    <source>
        <strain evidence="2">CGMCC 1.6474</strain>
    </source>
</reference>
<keyword evidence="2" id="KW-1185">Reference proteome</keyword>